<dbReference type="RefSeq" id="WP_091510039.1">
    <property type="nucleotide sequence ID" value="NZ_FNFH01000002.1"/>
</dbReference>
<dbReference type="OrthoDB" id="6888544at2"/>
<dbReference type="EMBL" id="FNFH01000002">
    <property type="protein sequence ID" value="SDJ92938.1"/>
    <property type="molecule type" value="Genomic_DNA"/>
</dbReference>
<dbReference type="STRING" id="658219.SAMN05216212_1205"/>
<gene>
    <name evidence="1" type="ORF">SAMN05216212_1205</name>
</gene>
<evidence type="ECO:0000313" key="1">
    <source>
        <dbReference type="EMBL" id="SDJ92938.1"/>
    </source>
</evidence>
<name>A0A1G8XQW2_9GAMM</name>
<protein>
    <submittedName>
        <fullName evidence="1">Uncharacterized protein</fullName>
    </submittedName>
</protein>
<sequence length="106" mass="12312">MDRDQYLAEVESRLRRMFSASKSGYRTPAADRHRLEGFMQAGVFFGLTDNRELTELMEEIHFSVFGKTIRERREDQPLNWQSETVDYSAYEAPPFIRNGDTGSPVT</sequence>
<keyword evidence="2" id="KW-1185">Reference proteome</keyword>
<reference evidence="2" key="1">
    <citation type="submission" date="2016-10" db="EMBL/GenBank/DDBJ databases">
        <authorList>
            <person name="Varghese N."/>
            <person name="Submissions S."/>
        </authorList>
    </citation>
    <scope>NUCLEOTIDE SEQUENCE [LARGE SCALE GENOMIC DNA]</scope>
    <source>
        <strain evidence="2">CGMCC 1.10658</strain>
    </source>
</reference>
<accession>A0A1G8XQW2</accession>
<dbReference type="Proteomes" id="UP000199305">
    <property type="component" value="Unassembled WGS sequence"/>
</dbReference>
<organism evidence="1 2">
    <name type="scientific">Microbulbifer yueqingensis</name>
    <dbReference type="NCBI Taxonomy" id="658219"/>
    <lineage>
        <taxon>Bacteria</taxon>
        <taxon>Pseudomonadati</taxon>
        <taxon>Pseudomonadota</taxon>
        <taxon>Gammaproteobacteria</taxon>
        <taxon>Cellvibrionales</taxon>
        <taxon>Microbulbiferaceae</taxon>
        <taxon>Microbulbifer</taxon>
    </lineage>
</organism>
<evidence type="ECO:0000313" key="2">
    <source>
        <dbReference type="Proteomes" id="UP000199305"/>
    </source>
</evidence>
<proteinExistence type="predicted"/>
<dbReference type="AlphaFoldDB" id="A0A1G8XQW2"/>